<dbReference type="Pfam" id="PF13354">
    <property type="entry name" value="Beta-lactamase2"/>
    <property type="match status" value="1"/>
</dbReference>
<evidence type="ECO:0000256" key="1">
    <source>
        <dbReference type="ARBA" id="ARBA00001526"/>
    </source>
</evidence>
<gene>
    <name evidence="5" type="ORF">KS4_01910</name>
</gene>
<evidence type="ECO:0000313" key="5">
    <source>
        <dbReference type="EMBL" id="QDU32162.1"/>
    </source>
</evidence>
<dbReference type="GO" id="GO:0008800">
    <property type="term" value="F:beta-lactamase activity"/>
    <property type="evidence" value="ECO:0007669"/>
    <property type="project" value="UniProtKB-EC"/>
</dbReference>
<dbReference type="PANTHER" id="PTHR35333">
    <property type="entry name" value="BETA-LACTAMASE"/>
    <property type="match status" value="1"/>
</dbReference>
<dbReference type="PANTHER" id="PTHR35333:SF3">
    <property type="entry name" value="BETA-LACTAMASE-TYPE TRANSPEPTIDASE FOLD CONTAINING PROTEIN"/>
    <property type="match status" value="1"/>
</dbReference>
<keyword evidence="6" id="KW-1185">Reference proteome</keyword>
<sequence>MAKGNLEMKLPADLTVDYKFTEYLEKRCSELDLLHSYDVGEDGTEEISLAVINLNPSPTASTPTFAGVNADNFIYPCSIYKMYVAGALLSLIDQGKYDLYQQVTVESPNDVDRSKEIPTDPRPLLAAGDLVTINYLLDLMITRSDNTAANCCIDLATRPAINKILAKYNYAGSEVTRKYLSRSKEDEGYADVPSTMTCALHTSDFLYRVATNQFESPWVSKQLMTLLGRQLDKSKLALGLPASAMTYHKTGWFSYWSGDCMIVSDNTANYVISLILPIPDEDAKPIYKQLAADIHDYIINL</sequence>
<dbReference type="InterPro" id="IPR000871">
    <property type="entry name" value="Beta-lactam_class-A"/>
</dbReference>
<proteinExistence type="inferred from homology"/>
<accession>A0A517YPM0</accession>
<comment type="similarity">
    <text evidence="2">Belongs to the class-A beta-lactamase family.</text>
</comment>
<dbReference type="EC" id="3.5.2.6" evidence="3"/>
<dbReference type="Proteomes" id="UP000317369">
    <property type="component" value="Chromosome"/>
</dbReference>
<dbReference type="SUPFAM" id="SSF56601">
    <property type="entry name" value="beta-lactamase/transpeptidase-like"/>
    <property type="match status" value="1"/>
</dbReference>
<dbReference type="EMBL" id="CP036425">
    <property type="protein sequence ID" value="QDU32162.1"/>
    <property type="molecule type" value="Genomic_DNA"/>
</dbReference>
<dbReference type="KEGG" id="pcor:KS4_01910"/>
<evidence type="ECO:0000256" key="3">
    <source>
        <dbReference type="ARBA" id="ARBA00012865"/>
    </source>
</evidence>
<evidence type="ECO:0000256" key="2">
    <source>
        <dbReference type="ARBA" id="ARBA00009009"/>
    </source>
</evidence>
<dbReference type="Gene3D" id="3.40.710.10">
    <property type="entry name" value="DD-peptidase/beta-lactamase superfamily"/>
    <property type="match status" value="1"/>
</dbReference>
<protein>
    <recommendedName>
        <fullName evidence="3">beta-lactamase</fullName>
        <ecNumber evidence="3">3.5.2.6</ecNumber>
    </recommendedName>
</protein>
<dbReference type="RefSeq" id="WP_200761436.1">
    <property type="nucleotide sequence ID" value="NZ_CP036425.1"/>
</dbReference>
<dbReference type="InterPro" id="IPR012338">
    <property type="entry name" value="Beta-lactam/transpept-like"/>
</dbReference>
<evidence type="ECO:0000259" key="4">
    <source>
        <dbReference type="Pfam" id="PF13354"/>
    </source>
</evidence>
<dbReference type="GO" id="GO:0030655">
    <property type="term" value="P:beta-lactam antibiotic catabolic process"/>
    <property type="evidence" value="ECO:0007669"/>
    <property type="project" value="InterPro"/>
</dbReference>
<reference evidence="5 6" key="1">
    <citation type="submission" date="2019-02" db="EMBL/GenBank/DDBJ databases">
        <title>Deep-cultivation of Planctomycetes and their phenomic and genomic characterization uncovers novel biology.</title>
        <authorList>
            <person name="Wiegand S."/>
            <person name="Jogler M."/>
            <person name="Boedeker C."/>
            <person name="Pinto D."/>
            <person name="Vollmers J."/>
            <person name="Rivas-Marin E."/>
            <person name="Kohn T."/>
            <person name="Peeters S.H."/>
            <person name="Heuer A."/>
            <person name="Rast P."/>
            <person name="Oberbeckmann S."/>
            <person name="Bunk B."/>
            <person name="Jeske O."/>
            <person name="Meyerdierks A."/>
            <person name="Storesund J.E."/>
            <person name="Kallscheuer N."/>
            <person name="Luecker S."/>
            <person name="Lage O.M."/>
            <person name="Pohl T."/>
            <person name="Merkel B.J."/>
            <person name="Hornburger P."/>
            <person name="Mueller R.-W."/>
            <person name="Bruemmer F."/>
            <person name="Labrenz M."/>
            <person name="Spormann A.M."/>
            <person name="Op den Camp H."/>
            <person name="Overmann J."/>
            <person name="Amann R."/>
            <person name="Jetten M.S.M."/>
            <person name="Mascher T."/>
            <person name="Medema M.H."/>
            <person name="Devos D.P."/>
            <person name="Kaster A.-K."/>
            <person name="Ovreas L."/>
            <person name="Rohde M."/>
            <person name="Galperin M.Y."/>
            <person name="Jogler C."/>
        </authorList>
    </citation>
    <scope>NUCLEOTIDE SEQUENCE [LARGE SCALE GENOMIC DNA]</scope>
    <source>
        <strain evidence="5 6">KS4</strain>
    </source>
</reference>
<dbReference type="GO" id="GO:0046677">
    <property type="term" value="P:response to antibiotic"/>
    <property type="evidence" value="ECO:0007669"/>
    <property type="project" value="InterPro"/>
</dbReference>
<dbReference type="InterPro" id="IPR045155">
    <property type="entry name" value="Beta-lactam_cat"/>
</dbReference>
<dbReference type="AlphaFoldDB" id="A0A517YPM0"/>
<organism evidence="5 6">
    <name type="scientific">Poriferisphaera corsica</name>
    <dbReference type="NCBI Taxonomy" id="2528020"/>
    <lineage>
        <taxon>Bacteria</taxon>
        <taxon>Pseudomonadati</taxon>
        <taxon>Planctomycetota</taxon>
        <taxon>Phycisphaerae</taxon>
        <taxon>Phycisphaerales</taxon>
        <taxon>Phycisphaeraceae</taxon>
        <taxon>Poriferisphaera</taxon>
    </lineage>
</organism>
<comment type="catalytic activity">
    <reaction evidence="1">
        <text>a beta-lactam + H2O = a substituted beta-amino acid</text>
        <dbReference type="Rhea" id="RHEA:20401"/>
        <dbReference type="ChEBI" id="CHEBI:15377"/>
        <dbReference type="ChEBI" id="CHEBI:35627"/>
        <dbReference type="ChEBI" id="CHEBI:140347"/>
        <dbReference type="EC" id="3.5.2.6"/>
    </reaction>
</comment>
<feature type="domain" description="Beta-lactamase class A catalytic" evidence="4">
    <location>
        <begin position="62"/>
        <end position="273"/>
    </location>
</feature>
<evidence type="ECO:0000313" key="6">
    <source>
        <dbReference type="Proteomes" id="UP000317369"/>
    </source>
</evidence>
<name>A0A517YPM0_9BACT</name>